<keyword evidence="3" id="KW-0238">DNA-binding</keyword>
<dbReference type="CDD" id="cd17259">
    <property type="entry name" value="RMtype1_S_StySKI-TRD2-CR2_like"/>
    <property type="match status" value="1"/>
</dbReference>
<evidence type="ECO:0000259" key="5">
    <source>
        <dbReference type="Pfam" id="PF01420"/>
    </source>
</evidence>
<gene>
    <name evidence="6" type="ORF">GFD22_04385</name>
</gene>
<dbReference type="InterPro" id="IPR044946">
    <property type="entry name" value="Restrct_endonuc_typeI_TRD_sf"/>
</dbReference>
<dbReference type="EMBL" id="WHZY01000005">
    <property type="protein sequence ID" value="NEG78215.1"/>
    <property type="molecule type" value="Genomic_DNA"/>
</dbReference>
<dbReference type="PANTHER" id="PTHR43140:SF1">
    <property type="entry name" value="TYPE I RESTRICTION ENZYME ECOKI SPECIFICITY SUBUNIT"/>
    <property type="match status" value="1"/>
</dbReference>
<keyword evidence="2" id="KW-0680">Restriction system</keyword>
<feature type="domain" description="Type I restriction modification DNA specificity" evidence="5">
    <location>
        <begin position="293"/>
        <end position="417"/>
    </location>
</feature>
<proteinExistence type="inferred from homology"/>
<dbReference type="Proteomes" id="UP000469763">
    <property type="component" value="Unassembled WGS sequence"/>
</dbReference>
<sequence length="446" mass="49913">MERYSAYKDSGVDWTGEIPVEWETTRLKWLGLLQKGSGIKREDILNEGKPCVRYGELYTTYDHEIKKVVSNISPELYEIQPKLCNGEVLMALTGETKEDIGRSTVNRTGSDIAFGGDTLAIKNPTCDGRFLSFAINSEYFNQQRTQGAKGDIIVHLSTQWIANCQLVIPPLHEQKVIADYLDEKTGTIDAAVRDIERSIELLNEYRQSVISEAVTKGLDPTVPIKDSGIDWIGQIPAHWELLPMKRRANFLPGYAFKSEDFNQTDGIRLLRGVNVSVGAIRWEDNVYVNSYAVNGLEEYRLSRGDILVGLDRPWIQAGMRVAQVDDESDGSYLVQRVAKVIPDEHQLSSTFLIYLFHTNIFAEAMDSTTTGVSVPHISTGQLGEVTIPCPPISEQQAISDALKKRTESINSLIQQKQSLLVRLREYRASLISECVTGKVKVPGVEE</sequence>
<evidence type="ECO:0000256" key="3">
    <source>
        <dbReference type="ARBA" id="ARBA00023125"/>
    </source>
</evidence>
<dbReference type="GO" id="GO:0003677">
    <property type="term" value="F:DNA binding"/>
    <property type="evidence" value="ECO:0007669"/>
    <property type="project" value="UniProtKB-KW"/>
</dbReference>
<dbReference type="AlphaFoldDB" id="A0A7K3TGJ3"/>
<evidence type="ECO:0000256" key="1">
    <source>
        <dbReference type="ARBA" id="ARBA00010923"/>
    </source>
</evidence>
<dbReference type="RefSeq" id="WP_152350015.1">
    <property type="nucleotide sequence ID" value="NZ_WBSN01000004.1"/>
</dbReference>
<comment type="caution">
    <text evidence="6">The sequence shown here is derived from an EMBL/GenBank/DDBJ whole genome shotgun (WGS) entry which is preliminary data.</text>
</comment>
<dbReference type="PANTHER" id="PTHR43140">
    <property type="entry name" value="TYPE-1 RESTRICTION ENZYME ECOKI SPECIFICITY PROTEIN"/>
    <property type="match status" value="1"/>
</dbReference>
<dbReference type="Gene3D" id="1.10.287.1120">
    <property type="entry name" value="Bipartite methylase S protein"/>
    <property type="match status" value="1"/>
</dbReference>
<reference evidence="6 7" key="1">
    <citation type="submission" date="2019-10" db="EMBL/GenBank/DDBJ databases">
        <title>Bifidobacterium from non-human primates.</title>
        <authorList>
            <person name="Modesto M."/>
        </authorList>
    </citation>
    <scope>NUCLEOTIDE SEQUENCE [LARGE SCALE GENOMIC DNA]</scope>
    <source>
        <strain evidence="6 7">TREC</strain>
    </source>
</reference>
<evidence type="ECO:0000313" key="7">
    <source>
        <dbReference type="Proteomes" id="UP000469763"/>
    </source>
</evidence>
<dbReference type="Pfam" id="PF01420">
    <property type="entry name" value="Methylase_S"/>
    <property type="match status" value="1"/>
</dbReference>
<dbReference type="InterPro" id="IPR000055">
    <property type="entry name" value="Restrct_endonuc_typeI_TRD"/>
</dbReference>
<accession>A0A7K3TGJ3</accession>
<organism evidence="6 7">
    <name type="scientific">Bifidobacterium avesanii</name>
    <dbReference type="NCBI Taxonomy" id="1798157"/>
    <lineage>
        <taxon>Bacteria</taxon>
        <taxon>Bacillati</taxon>
        <taxon>Actinomycetota</taxon>
        <taxon>Actinomycetes</taxon>
        <taxon>Bifidobacteriales</taxon>
        <taxon>Bifidobacteriaceae</taxon>
        <taxon>Bifidobacterium</taxon>
    </lineage>
</organism>
<comment type="similarity">
    <text evidence="1">Belongs to the type-I restriction system S methylase family.</text>
</comment>
<evidence type="ECO:0000313" key="6">
    <source>
        <dbReference type="EMBL" id="NEG78215.1"/>
    </source>
</evidence>
<protein>
    <recommendedName>
        <fullName evidence="5">Type I restriction modification DNA specificity domain-containing protein</fullName>
    </recommendedName>
</protein>
<comment type="subunit">
    <text evidence="4">The methyltransferase is composed of M and S polypeptides.</text>
</comment>
<dbReference type="OrthoDB" id="3197085at2"/>
<name>A0A7K3TGJ3_9BIFI</name>
<evidence type="ECO:0000256" key="4">
    <source>
        <dbReference type="ARBA" id="ARBA00038652"/>
    </source>
</evidence>
<dbReference type="SUPFAM" id="SSF116734">
    <property type="entry name" value="DNA methylase specificity domain"/>
    <property type="match status" value="2"/>
</dbReference>
<dbReference type="Gene3D" id="3.90.220.20">
    <property type="entry name" value="DNA methylase specificity domains"/>
    <property type="match status" value="2"/>
</dbReference>
<dbReference type="GO" id="GO:0009307">
    <property type="term" value="P:DNA restriction-modification system"/>
    <property type="evidence" value="ECO:0007669"/>
    <property type="project" value="UniProtKB-KW"/>
</dbReference>
<keyword evidence="7" id="KW-1185">Reference proteome</keyword>
<evidence type="ECO:0000256" key="2">
    <source>
        <dbReference type="ARBA" id="ARBA00022747"/>
    </source>
</evidence>
<dbReference type="InterPro" id="IPR051212">
    <property type="entry name" value="Type-I_RE_S_subunit"/>
</dbReference>